<evidence type="ECO:0000313" key="7">
    <source>
        <dbReference type="Proteomes" id="UP000315295"/>
    </source>
</evidence>
<reference evidence="6 7" key="1">
    <citation type="journal article" date="2019" name="G3 (Bethesda)">
        <title>Sequencing of a Wild Apple (Malus baccata) Genome Unravels the Differences Between Cultivated and Wild Apple Species Regarding Disease Resistance and Cold Tolerance.</title>
        <authorList>
            <person name="Chen X."/>
        </authorList>
    </citation>
    <scope>NUCLEOTIDE SEQUENCE [LARGE SCALE GENOMIC DNA]</scope>
    <source>
        <strain evidence="7">cv. Shandingzi</strain>
        <tissue evidence="6">Leaves</tissue>
    </source>
</reference>
<evidence type="ECO:0000256" key="4">
    <source>
        <dbReference type="ARBA" id="ARBA00023242"/>
    </source>
</evidence>
<keyword evidence="5" id="KW-0131">Cell cycle</keyword>
<dbReference type="GO" id="GO:0006270">
    <property type="term" value="P:DNA replication initiation"/>
    <property type="evidence" value="ECO:0007669"/>
    <property type="project" value="InterPro"/>
</dbReference>
<keyword evidence="3" id="KW-0235">DNA replication</keyword>
<dbReference type="GO" id="GO:1902977">
    <property type="term" value="P:mitotic DNA replication preinitiation complex assembly"/>
    <property type="evidence" value="ECO:0007669"/>
    <property type="project" value="TreeGrafter"/>
</dbReference>
<dbReference type="PANTHER" id="PTHR10507">
    <property type="entry name" value="CDC45-RELATED PROTEIN"/>
    <property type="match status" value="1"/>
</dbReference>
<dbReference type="GO" id="GO:0003697">
    <property type="term" value="F:single-stranded DNA binding"/>
    <property type="evidence" value="ECO:0007669"/>
    <property type="project" value="TreeGrafter"/>
</dbReference>
<dbReference type="GO" id="GO:0003682">
    <property type="term" value="F:chromatin binding"/>
    <property type="evidence" value="ECO:0007669"/>
    <property type="project" value="TreeGrafter"/>
</dbReference>
<dbReference type="AlphaFoldDB" id="A0A540NNZ6"/>
<dbReference type="GO" id="GO:0003688">
    <property type="term" value="F:DNA replication origin binding"/>
    <property type="evidence" value="ECO:0007669"/>
    <property type="project" value="TreeGrafter"/>
</dbReference>
<dbReference type="Proteomes" id="UP000315295">
    <property type="component" value="Unassembled WGS sequence"/>
</dbReference>
<comment type="similarity">
    <text evidence="2">Belongs to the CDC45 family.</text>
</comment>
<accession>A0A540NNZ6</accession>
<dbReference type="PANTHER" id="PTHR10507:SF0">
    <property type="entry name" value="CELL DIVISION CONTROL PROTEIN 45 HOMOLOG"/>
    <property type="match status" value="1"/>
</dbReference>
<organism evidence="6 7">
    <name type="scientific">Malus baccata</name>
    <name type="common">Siberian crab apple</name>
    <name type="synonym">Pyrus baccata</name>
    <dbReference type="NCBI Taxonomy" id="106549"/>
    <lineage>
        <taxon>Eukaryota</taxon>
        <taxon>Viridiplantae</taxon>
        <taxon>Streptophyta</taxon>
        <taxon>Embryophyta</taxon>
        <taxon>Tracheophyta</taxon>
        <taxon>Spermatophyta</taxon>
        <taxon>Magnoliopsida</taxon>
        <taxon>eudicotyledons</taxon>
        <taxon>Gunneridae</taxon>
        <taxon>Pentapetalae</taxon>
        <taxon>rosids</taxon>
        <taxon>fabids</taxon>
        <taxon>Rosales</taxon>
        <taxon>Rosaceae</taxon>
        <taxon>Amygdaloideae</taxon>
        <taxon>Maleae</taxon>
        <taxon>Malus</taxon>
    </lineage>
</organism>
<evidence type="ECO:0000313" key="6">
    <source>
        <dbReference type="EMBL" id="TQE12741.1"/>
    </source>
</evidence>
<comment type="subcellular location">
    <subcellularLocation>
        <location evidence="1">Nucleus</location>
    </subcellularLocation>
</comment>
<dbReference type="STRING" id="106549.A0A540NNZ6"/>
<evidence type="ECO:0000256" key="5">
    <source>
        <dbReference type="ARBA" id="ARBA00023306"/>
    </source>
</evidence>
<dbReference type="InterPro" id="IPR003874">
    <property type="entry name" value="CDC45"/>
</dbReference>
<gene>
    <name evidence="6" type="ORF">C1H46_001614</name>
</gene>
<name>A0A540NNZ6_MALBA</name>
<keyword evidence="7" id="KW-1185">Reference proteome</keyword>
<dbReference type="GO" id="GO:0000727">
    <property type="term" value="P:double-strand break repair via break-induced replication"/>
    <property type="evidence" value="ECO:0007669"/>
    <property type="project" value="TreeGrafter"/>
</dbReference>
<keyword evidence="4" id="KW-0539">Nucleus</keyword>
<comment type="caution">
    <text evidence="6">The sequence shown here is derived from an EMBL/GenBank/DDBJ whole genome shotgun (WGS) entry which is preliminary data.</text>
</comment>
<evidence type="ECO:0000256" key="1">
    <source>
        <dbReference type="ARBA" id="ARBA00004123"/>
    </source>
</evidence>
<dbReference type="EMBL" id="VIEB01000016">
    <property type="protein sequence ID" value="TQE12741.1"/>
    <property type="molecule type" value="Genomic_DNA"/>
</dbReference>
<proteinExistence type="inferred from homology"/>
<sequence length="135" mass="15629">MQKSLIRKLLLFQSDLIRYACYPFSSFQEIHKYTSSHLCSSSENPVSILLINWGCYWDLKKLINLSPKARVFVVDSHCPIHLHDLSDQNDRVVVLYTLDDERPADLAYDIKDLSALANMGDLNSYDEFDPESDKR</sequence>
<dbReference type="Pfam" id="PF02724">
    <property type="entry name" value="CDC45"/>
    <property type="match status" value="1"/>
</dbReference>
<evidence type="ECO:0000256" key="2">
    <source>
        <dbReference type="ARBA" id="ARBA00010727"/>
    </source>
</evidence>
<protein>
    <submittedName>
        <fullName evidence="6">Uncharacterized protein</fullName>
    </submittedName>
</protein>
<dbReference type="GO" id="GO:0031261">
    <property type="term" value="C:DNA replication preinitiation complex"/>
    <property type="evidence" value="ECO:0007669"/>
    <property type="project" value="TreeGrafter"/>
</dbReference>
<evidence type="ECO:0000256" key="3">
    <source>
        <dbReference type="ARBA" id="ARBA00022705"/>
    </source>
</evidence>